<dbReference type="RefSeq" id="WP_097147557.1">
    <property type="nucleotide sequence ID" value="NZ_OBEA01000012.1"/>
</dbReference>
<proteinExistence type="predicted"/>
<sequence>MTALLIDHETIRELLTRLEGLSGDARREVIFTAAIESGGIFHGPVAGNAALHLHRIPVVGATEDEVIDAWIRKASERLSDDLPAAS</sequence>
<accession>A0A285JKI6</accession>
<evidence type="ECO:0000313" key="4">
    <source>
        <dbReference type="Proteomes" id="UP000231702"/>
    </source>
</evidence>
<dbReference type="EMBL" id="PGTD01000021">
    <property type="protein sequence ID" value="PJE26501.1"/>
    <property type="molecule type" value="Genomic_DNA"/>
</dbReference>
<dbReference type="Proteomes" id="UP000231655">
    <property type="component" value="Unassembled WGS sequence"/>
</dbReference>
<dbReference type="Proteomes" id="UP000231702">
    <property type="component" value="Unassembled WGS sequence"/>
</dbReference>
<gene>
    <name evidence="1" type="ORF">CVM39_17480</name>
    <name evidence="2" type="ORF">SAMN06297129_3982</name>
</gene>
<evidence type="ECO:0000313" key="1">
    <source>
        <dbReference type="EMBL" id="PJE26501.1"/>
    </source>
</evidence>
<dbReference type="OrthoDB" id="7872072at2"/>
<evidence type="ECO:0000313" key="3">
    <source>
        <dbReference type="Proteomes" id="UP000231655"/>
    </source>
</evidence>
<reference evidence="1 4" key="2">
    <citation type="journal article" date="2018" name="Int. J. Syst. Evol. Microbiol.">
        <title>Pseudooceanicola lipolyticus sp. nov., a marine alphaproteobacterium, reclassification of Oceanicola flagellatus as Pseudooceanicola flagellatus comb. nov. and emended description of the genus Pseudooceanicola.</title>
        <authorList>
            <person name="Huang M.-M."/>
            <person name="Guo L.-L."/>
            <person name="Wu Y.-H."/>
            <person name="Lai Q.-L."/>
            <person name="Shao Z.-Z."/>
            <person name="Wang C.-S."/>
            <person name="Wu M."/>
            <person name="Xu X.-W."/>
        </authorList>
    </citation>
    <scope>NUCLEOTIDE SEQUENCE [LARGE SCALE GENOMIC DNA]</scope>
    <source>
        <strain evidence="1 4">Ar-45</strain>
    </source>
</reference>
<protein>
    <submittedName>
        <fullName evidence="2">Uncharacterized protein</fullName>
    </submittedName>
</protein>
<evidence type="ECO:0000313" key="2">
    <source>
        <dbReference type="EMBL" id="SNY60832.1"/>
    </source>
</evidence>
<dbReference type="EMBL" id="OBEA01000012">
    <property type="protein sequence ID" value="SNY60832.1"/>
    <property type="molecule type" value="Genomic_DNA"/>
</dbReference>
<keyword evidence="4" id="KW-1185">Reference proteome</keyword>
<organism evidence="2 3">
    <name type="scientific">Pseudooceanicola antarcticus</name>
    <dbReference type="NCBI Taxonomy" id="1247613"/>
    <lineage>
        <taxon>Bacteria</taxon>
        <taxon>Pseudomonadati</taxon>
        <taxon>Pseudomonadota</taxon>
        <taxon>Alphaproteobacteria</taxon>
        <taxon>Rhodobacterales</taxon>
        <taxon>Paracoccaceae</taxon>
        <taxon>Pseudooceanicola</taxon>
    </lineage>
</organism>
<dbReference type="AlphaFoldDB" id="A0A285JKI6"/>
<reference evidence="2 3" key="1">
    <citation type="submission" date="2017-09" db="EMBL/GenBank/DDBJ databases">
        <authorList>
            <person name="Ehlers B."/>
            <person name="Leendertz F.H."/>
        </authorList>
    </citation>
    <scope>NUCLEOTIDE SEQUENCE [LARGE SCALE GENOMIC DNA]</scope>
    <source>
        <strain evidence="2 3">CGMCC 1.12662</strain>
    </source>
</reference>
<name>A0A285JKI6_9RHOB</name>